<protein>
    <recommendedName>
        <fullName evidence="3">CCHC-type domain-containing protein</fullName>
    </recommendedName>
</protein>
<name>A0ABR2CL55_9ROSI</name>
<reference evidence="4 5" key="1">
    <citation type="journal article" date="2024" name="G3 (Bethesda)">
        <title>Genome assembly of Hibiscus sabdariffa L. provides insights into metabolisms of medicinal natural products.</title>
        <authorList>
            <person name="Kim T."/>
        </authorList>
    </citation>
    <scope>NUCLEOTIDE SEQUENCE [LARGE SCALE GENOMIC DNA]</scope>
    <source>
        <strain evidence="4">TK-2024</strain>
        <tissue evidence="4">Old leaves</tissue>
    </source>
</reference>
<keyword evidence="1" id="KW-0479">Metal-binding</keyword>
<dbReference type="Pfam" id="PF00098">
    <property type="entry name" value="zf-CCHC"/>
    <property type="match status" value="1"/>
</dbReference>
<keyword evidence="5" id="KW-1185">Reference proteome</keyword>
<dbReference type="InterPro" id="IPR036875">
    <property type="entry name" value="Znf_CCHC_sf"/>
</dbReference>
<feature type="domain" description="CCHC-type" evidence="3">
    <location>
        <begin position="230"/>
        <end position="244"/>
    </location>
</feature>
<dbReference type="SMART" id="SM00343">
    <property type="entry name" value="ZnF_C2HC"/>
    <property type="match status" value="1"/>
</dbReference>
<dbReference type="EMBL" id="JBBPBM010000049">
    <property type="protein sequence ID" value="KAK8520378.1"/>
    <property type="molecule type" value="Genomic_DNA"/>
</dbReference>
<sequence length="293" mass="33464">MATKFEIERFNGRNFSLWKLKIKAILRKDGCLAAISERPTDFTDNNKWNEMDGNAIADLHLALADEVLSSIEEKKTAKEIWDHLTKLYEAKSLHNKIFLKRKLYSLRMSESTSVTEHLNTLNTLFSQLTSLSYKIEPQERAELLLQSLPDSYDQLIINLMNNIPTDHLVFDDVAAAILEEENRHKNKEDRQGNMQQAEALTVMRGRSMERGQSSSHNHGRSKSRSKKNLKCYNCGKKGHLKKDCWSLPKNSNPQGIANTSDDGDVLCCEASTAWKAEKDLQIYGLLTREPHIT</sequence>
<keyword evidence="1" id="KW-0863">Zinc-finger</keyword>
<dbReference type="InterPro" id="IPR001878">
    <property type="entry name" value="Znf_CCHC"/>
</dbReference>
<dbReference type="PANTHER" id="PTHR47481">
    <property type="match status" value="1"/>
</dbReference>
<dbReference type="PROSITE" id="PS50158">
    <property type="entry name" value="ZF_CCHC"/>
    <property type="match status" value="1"/>
</dbReference>
<evidence type="ECO:0000256" key="1">
    <source>
        <dbReference type="PROSITE-ProRule" id="PRU00047"/>
    </source>
</evidence>
<dbReference type="Gene3D" id="4.10.60.10">
    <property type="entry name" value="Zinc finger, CCHC-type"/>
    <property type="match status" value="1"/>
</dbReference>
<evidence type="ECO:0000313" key="4">
    <source>
        <dbReference type="EMBL" id="KAK8520378.1"/>
    </source>
</evidence>
<accession>A0ABR2CL55</accession>
<evidence type="ECO:0000313" key="5">
    <source>
        <dbReference type="Proteomes" id="UP001472677"/>
    </source>
</evidence>
<comment type="caution">
    <text evidence="4">The sequence shown here is derived from an EMBL/GenBank/DDBJ whole genome shotgun (WGS) entry which is preliminary data.</text>
</comment>
<gene>
    <name evidence="4" type="ORF">V6N12_004317</name>
</gene>
<feature type="region of interest" description="Disordered" evidence="2">
    <location>
        <begin position="206"/>
        <end position="227"/>
    </location>
</feature>
<dbReference type="SUPFAM" id="SSF57756">
    <property type="entry name" value="Retrovirus zinc finger-like domains"/>
    <property type="match status" value="1"/>
</dbReference>
<dbReference type="Pfam" id="PF14223">
    <property type="entry name" value="Retrotran_gag_2"/>
    <property type="match status" value="1"/>
</dbReference>
<keyword evidence="1" id="KW-0862">Zinc</keyword>
<proteinExistence type="predicted"/>
<organism evidence="4 5">
    <name type="scientific">Hibiscus sabdariffa</name>
    <name type="common">roselle</name>
    <dbReference type="NCBI Taxonomy" id="183260"/>
    <lineage>
        <taxon>Eukaryota</taxon>
        <taxon>Viridiplantae</taxon>
        <taxon>Streptophyta</taxon>
        <taxon>Embryophyta</taxon>
        <taxon>Tracheophyta</taxon>
        <taxon>Spermatophyta</taxon>
        <taxon>Magnoliopsida</taxon>
        <taxon>eudicotyledons</taxon>
        <taxon>Gunneridae</taxon>
        <taxon>Pentapetalae</taxon>
        <taxon>rosids</taxon>
        <taxon>malvids</taxon>
        <taxon>Malvales</taxon>
        <taxon>Malvaceae</taxon>
        <taxon>Malvoideae</taxon>
        <taxon>Hibiscus</taxon>
    </lineage>
</organism>
<dbReference type="Proteomes" id="UP001472677">
    <property type="component" value="Unassembled WGS sequence"/>
</dbReference>
<evidence type="ECO:0000259" key="3">
    <source>
        <dbReference type="PROSITE" id="PS50158"/>
    </source>
</evidence>
<evidence type="ECO:0000256" key="2">
    <source>
        <dbReference type="SAM" id="MobiDB-lite"/>
    </source>
</evidence>
<feature type="compositionally biased region" description="Basic residues" evidence="2">
    <location>
        <begin position="217"/>
        <end position="227"/>
    </location>
</feature>
<dbReference type="PANTHER" id="PTHR47481:SF7">
    <property type="entry name" value="CCHC-TYPE DOMAIN-CONTAINING PROTEIN"/>
    <property type="match status" value="1"/>
</dbReference>